<dbReference type="Gene3D" id="3.40.50.2300">
    <property type="match status" value="2"/>
</dbReference>
<dbReference type="PANTHER" id="PTHR30483:SF6">
    <property type="entry name" value="PERIPLASMIC BINDING PROTEIN OF ABC TRANSPORTER FOR NATURAL AMINO ACIDS"/>
    <property type="match status" value="1"/>
</dbReference>
<evidence type="ECO:0000313" key="6">
    <source>
        <dbReference type="EMBL" id="CAA9531738.1"/>
    </source>
</evidence>
<dbReference type="InterPro" id="IPR028081">
    <property type="entry name" value="Leu-bd"/>
</dbReference>
<sequence length="251" mass="25606">MMAEQAMRPQGPRPNGAGRTALRAGVLGLAVLASACVTRRERPSERLPEPEAPRVERPAPTPERNRVAVLAPLTGPNAGVGTSIANAANLALLDSGETGIRLTVYDTGTGAAAAANAALADGNRLFLGPLLAEDVRAVAPIARRGGVPVLAFSNDVGVAGDGTFIMGFTPDQSIARSVRHARDKGATRFAGLIPEGTYGERASGALTRAVERAGGRLAAVRTFERGTASLTAAARALNGGAPFDAVVIADN</sequence>
<evidence type="ECO:0000256" key="2">
    <source>
        <dbReference type="ARBA" id="ARBA00022729"/>
    </source>
</evidence>
<dbReference type="PANTHER" id="PTHR30483">
    <property type="entry name" value="LEUCINE-SPECIFIC-BINDING PROTEIN"/>
    <property type="match status" value="1"/>
</dbReference>
<reference evidence="6" key="1">
    <citation type="submission" date="2020-02" db="EMBL/GenBank/DDBJ databases">
        <authorList>
            <person name="Meier V. D."/>
        </authorList>
    </citation>
    <scope>NUCLEOTIDE SEQUENCE</scope>
    <source>
        <strain evidence="6">AVDCRST_MAG91</strain>
    </source>
</reference>
<dbReference type="GO" id="GO:0006865">
    <property type="term" value="P:amino acid transport"/>
    <property type="evidence" value="ECO:0007669"/>
    <property type="project" value="UniProtKB-KW"/>
</dbReference>
<keyword evidence="2" id="KW-0732">Signal</keyword>
<feature type="domain" description="Leucine-binding protein" evidence="5">
    <location>
        <begin position="66"/>
        <end position="239"/>
    </location>
</feature>
<feature type="region of interest" description="Disordered" evidence="4">
    <location>
        <begin position="1"/>
        <end position="20"/>
    </location>
</feature>
<dbReference type="InterPro" id="IPR051010">
    <property type="entry name" value="BCAA_transport"/>
</dbReference>
<dbReference type="InterPro" id="IPR028082">
    <property type="entry name" value="Peripla_BP_I"/>
</dbReference>
<protein>
    <recommendedName>
        <fullName evidence="5">Leucine-binding protein domain-containing protein</fullName>
    </recommendedName>
</protein>
<feature type="region of interest" description="Disordered" evidence="4">
    <location>
        <begin position="38"/>
        <end position="63"/>
    </location>
</feature>
<dbReference type="AlphaFoldDB" id="A0A6J4TU76"/>
<accession>A0A6J4TU76</accession>
<evidence type="ECO:0000256" key="3">
    <source>
        <dbReference type="ARBA" id="ARBA00022970"/>
    </source>
</evidence>
<dbReference type="SUPFAM" id="SSF53822">
    <property type="entry name" value="Periplasmic binding protein-like I"/>
    <property type="match status" value="1"/>
</dbReference>
<proteinExistence type="inferred from homology"/>
<evidence type="ECO:0000256" key="4">
    <source>
        <dbReference type="SAM" id="MobiDB-lite"/>
    </source>
</evidence>
<evidence type="ECO:0000259" key="5">
    <source>
        <dbReference type="Pfam" id="PF13458"/>
    </source>
</evidence>
<organism evidence="6">
    <name type="scientific">uncultured Sphingomonadaceae bacterium</name>
    <dbReference type="NCBI Taxonomy" id="169976"/>
    <lineage>
        <taxon>Bacteria</taxon>
        <taxon>Pseudomonadati</taxon>
        <taxon>Pseudomonadota</taxon>
        <taxon>Alphaproteobacteria</taxon>
        <taxon>Sphingomonadales</taxon>
        <taxon>Sphingomonadaceae</taxon>
        <taxon>environmental samples</taxon>
    </lineage>
</organism>
<dbReference type="CDD" id="cd06339">
    <property type="entry name" value="PBP1_YraM_LppC_lipoprotein-like"/>
    <property type="match status" value="1"/>
</dbReference>
<keyword evidence="3" id="KW-0029">Amino-acid transport</keyword>
<name>A0A6J4TU76_9SPHN</name>
<gene>
    <name evidence="6" type="ORF">AVDCRST_MAG91-3022</name>
</gene>
<dbReference type="Pfam" id="PF13458">
    <property type="entry name" value="Peripla_BP_6"/>
    <property type="match status" value="1"/>
</dbReference>
<dbReference type="EMBL" id="CADCVX010000525">
    <property type="protein sequence ID" value="CAA9531738.1"/>
    <property type="molecule type" value="Genomic_DNA"/>
</dbReference>
<keyword evidence="3" id="KW-0813">Transport</keyword>
<feature type="compositionally biased region" description="Basic and acidic residues" evidence="4">
    <location>
        <begin position="38"/>
        <end position="57"/>
    </location>
</feature>
<comment type="similarity">
    <text evidence="1">Belongs to the leucine-binding protein family.</text>
</comment>
<evidence type="ECO:0000256" key="1">
    <source>
        <dbReference type="ARBA" id="ARBA00010062"/>
    </source>
</evidence>